<accession>A0ABR3A2L0</accession>
<dbReference type="InterPro" id="IPR015424">
    <property type="entry name" value="PyrdxlP-dep_Trfase"/>
</dbReference>
<evidence type="ECO:0000256" key="5">
    <source>
        <dbReference type="ARBA" id="ARBA00022898"/>
    </source>
</evidence>
<comment type="caution">
    <text evidence="7">The sequence shown here is derived from an EMBL/GenBank/DDBJ whole genome shotgun (WGS) entry which is preliminary data.</text>
</comment>
<evidence type="ECO:0000256" key="3">
    <source>
        <dbReference type="ARBA" id="ARBA00022576"/>
    </source>
</evidence>
<keyword evidence="4" id="KW-0808">Transferase</keyword>
<dbReference type="EMBL" id="JBBXMP010000023">
    <property type="protein sequence ID" value="KAL0067765.1"/>
    <property type="molecule type" value="Genomic_DNA"/>
</dbReference>
<evidence type="ECO:0000313" key="7">
    <source>
        <dbReference type="EMBL" id="KAL0067765.1"/>
    </source>
</evidence>
<proteinExistence type="inferred from homology"/>
<dbReference type="SUPFAM" id="SSF53383">
    <property type="entry name" value="PLP-dependent transferases"/>
    <property type="match status" value="1"/>
</dbReference>
<evidence type="ECO:0000313" key="8">
    <source>
        <dbReference type="Proteomes" id="UP001437256"/>
    </source>
</evidence>
<comment type="similarity">
    <text evidence="2">Belongs to the class-I pyridoxal-phosphate-dependent aminotransferase family.</text>
</comment>
<reference evidence="7 8" key="1">
    <citation type="submission" date="2024-05" db="EMBL/GenBank/DDBJ databases">
        <title>A draft genome resource for the thread blight pathogen Marasmius tenuissimus strain MS-2.</title>
        <authorList>
            <person name="Yulfo-Soto G.E."/>
            <person name="Baruah I.K."/>
            <person name="Amoako-Attah I."/>
            <person name="Bukari Y."/>
            <person name="Meinhardt L.W."/>
            <person name="Bailey B.A."/>
            <person name="Cohen S.P."/>
        </authorList>
    </citation>
    <scope>NUCLEOTIDE SEQUENCE [LARGE SCALE GENOMIC DNA]</scope>
    <source>
        <strain evidence="7 8">MS-2</strain>
    </source>
</reference>
<dbReference type="InterPro" id="IPR050859">
    <property type="entry name" value="Class-I_PLP-dep_aminotransf"/>
</dbReference>
<feature type="domain" description="Aminotransferase class I/classII large" evidence="6">
    <location>
        <begin position="93"/>
        <end position="432"/>
    </location>
</feature>
<dbReference type="InterPro" id="IPR004839">
    <property type="entry name" value="Aminotransferase_I/II_large"/>
</dbReference>
<keyword evidence="3" id="KW-0032">Aminotransferase</keyword>
<dbReference type="Gene3D" id="3.40.640.10">
    <property type="entry name" value="Type I PLP-dependent aspartate aminotransferase-like (Major domain)"/>
    <property type="match status" value="1"/>
</dbReference>
<dbReference type="Pfam" id="PF00155">
    <property type="entry name" value="Aminotran_1_2"/>
    <property type="match status" value="1"/>
</dbReference>
<dbReference type="CDD" id="cd00609">
    <property type="entry name" value="AAT_like"/>
    <property type="match status" value="1"/>
</dbReference>
<comment type="cofactor">
    <cofactor evidence="1">
        <name>pyridoxal 5'-phosphate</name>
        <dbReference type="ChEBI" id="CHEBI:597326"/>
    </cofactor>
</comment>
<sequence length="442" mass="48364">MNVLPASFYDQFLSEQALKRKPSPIRSLYPLEKTPDMISLLAGKPNASTFPFTSFSFTARAPTEDPSLLGPEGGSRDTDVQVTVDPEDLATGLQYTDTAGIPSLLNWLGGLQEKMHGRKPSGEGWRLSVGAGSQDLIFKAINAMVNPGDSVLLESPMYAGVIPMFTNLGCEAHEVETDAKGISATSLRQILESWPEGKPKPKVLYTVPYGCNPTGMTAALARRKEVLKLAREHNFIILEDDPYYYLYYGTAERVPSYFSLELDEPEVGRVLRFDSLSKILSAGLRIGFASGPERLLGAIDAYTGISNLQTSSLTQMLTLGLLKKWGYDGFLTHTRGVSAFYGQKRDVFEQAMNKHLKGLCEWVRPEAGMFFWFKLNVPGEDSDAMIRTKALENGVLALPGTVFLPKGGKTAYVRAAFSLLAPADVEEAVKRLAKTVKGAKGE</sequence>
<evidence type="ECO:0000256" key="4">
    <source>
        <dbReference type="ARBA" id="ARBA00022679"/>
    </source>
</evidence>
<protein>
    <recommendedName>
        <fullName evidence="6">Aminotransferase class I/classII large domain-containing protein</fullName>
    </recommendedName>
</protein>
<organism evidence="7 8">
    <name type="scientific">Marasmius tenuissimus</name>
    <dbReference type="NCBI Taxonomy" id="585030"/>
    <lineage>
        <taxon>Eukaryota</taxon>
        <taxon>Fungi</taxon>
        <taxon>Dikarya</taxon>
        <taxon>Basidiomycota</taxon>
        <taxon>Agaricomycotina</taxon>
        <taxon>Agaricomycetes</taxon>
        <taxon>Agaricomycetidae</taxon>
        <taxon>Agaricales</taxon>
        <taxon>Marasmiineae</taxon>
        <taxon>Marasmiaceae</taxon>
        <taxon>Marasmius</taxon>
    </lineage>
</organism>
<dbReference type="InterPro" id="IPR015421">
    <property type="entry name" value="PyrdxlP-dep_Trfase_major"/>
</dbReference>
<evidence type="ECO:0000256" key="2">
    <source>
        <dbReference type="ARBA" id="ARBA00007441"/>
    </source>
</evidence>
<evidence type="ECO:0000259" key="6">
    <source>
        <dbReference type="Pfam" id="PF00155"/>
    </source>
</evidence>
<keyword evidence="5" id="KW-0663">Pyridoxal phosphate</keyword>
<name>A0ABR3A2L0_9AGAR</name>
<keyword evidence="8" id="KW-1185">Reference proteome</keyword>
<dbReference type="PANTHER" id="PTHR42790:SF19">
    <property type="entry name" value="KYNURENINE_ALPHA-AMINOADIPATE AMINOTRANSFERASE, MITOCHONDRIAL"/>
    <property type="match status" value="1"/>
</dbReference>
<gene>
    <name evidence="7" type="ORF">AAF712_005205</name>
</gene>
<dbReference type="PANTHER" id="PTHR42790">
    <property type="entry name" value="AMINOTRANSFERASE"/>
    <property type="match status" value="1"/>
</dbReference>
<dbReference type="Proteomes" id="UP001437256">
    <property type="component" value="Unassembled WGS sequence"/>
</dbReference>
<evidence type="ECO:0000256" key="1">
    <source>
        <dbReference type="ARBA" id="ARBA00001933"/>
    </source>
</evidence>